<dbReference type="Pfam" id="PF04724">
    <property type="entry name" value="Glyco_transf_17"/>
    <property type="match status" value="1"/>
</dbReference>
<dbReference type="PANTHER" id="PTHR12224:SF25">
    <property type="entry name" value="BETA-1,4-N-ACETYLGLUCOSAMINYLTRANSFERASE FAMILY PROTEIN"/>
    <property type="match status" value="1"/>
</dbReference>
<dbReference type="OrthoDB" id="6474464at2759"/>
<dbReference type="GO" id="GO:0006044">
    <property type="term" value="P:N-acetylglucosamine metabolic process"/>
    <property type="evidence" value="ECO:0007669"/>
    <property type="project" value="TreeGrafter"/>
</dbReference>
<dbReference type="PANTHER" id="PTHR12224">
    <property type="entry name" value="BETA-1,4-MANNOSYL-GLYCOPROTEIN BETA-1,4-N-ACETYLGLUCOSAMINYL-TRANSFERASE"/>
    <property type="match status" value="1"/>
</dbReference>
<reference evidence="1" key="1">
    <citation type="journal article" date="2023" name="Plant J.">
        <title>The genome of the king protea, Protea cynaroides.</title>
        <authorList>
            <person name="Chang J."/>
            <person name="Duong T.A."/>
            <person name="Schoeman C."/>
            <person name="Ma X."/>
            <person name="Roodt D."/>
            <person name="Barker N."/>
            <person name="Li Z."/>
            <person name="Van de Peer Y."/>
            <person name="Mizrachi E."/>
        </authorList>
    </citation>
    <scope>NUCLEOTIDE SEQUENCE</scope>
    <source>
        <tissue evidence="1">Young leaves</tissue>
    </source>
</reference>
<protein>
    <submittedName>
        <fullName evidence="1">Uncharacterized protein</fullName>
    </submittedName>
</protein>
<keyword evidence="2" id="KW-1185">Reference proteome</keyword>
<dbReference type="Proteomes" id="UP001141806">
    <property type="component" value="Unassembled WGS sequence"/>
</dbReference>
<dbReference type="GO" id="GO:0003830">
    <property type="term" value="F:beta-1,4-mannosylglycoprotein 4-beta-N-acetylglucosaminyltransferase activity"/>
    <property type="evidence" value="ECO:0007669"/>
    <property type="project" value="InterPro"/>
</dbReference>
<name>A0A9Q0JS23_9MAGN</name>
<dbReference type="EMBL" id="JAMYWD010001071">
    <property type="protein sequence ID" value="KAJ4945366.1"/>
    <property type="molecule type" value="Genomic_DNA"/>
</dbReference>
<comment type="caution">
    <text evidence="1">The sequence shown here is derived from an EMBL/GenBank/DDBJ whole genome shotgun (WGS) entry which is preliminary data.</text>
</comment>
<proteinExistence type="predicted"/>
<gene>
    <name evidence="1" type="ORF">NE237_022064</name>
</gene>
<accession>A0A9Q0JS23</accession>
<organism evidence="1 2">
    <name type="scientific">Protea cynaroides</name>
    <dbReference type="NCBI Taxonomy" id="273540"/>
    <lineage>
        <taxon>Eukaryota</taxon>
        <taxon>Viridiplantae</taxon>
        <taxon>Streptophyta</taxon>
        <taxon>Embryophyta</taxon>
        <taxon>Tracheophyta</taxon>
        <taxon>Spermatophyta</taxon>
        <taxon>Magnoliopsida</taxon>
        <taxon>Proteales</taxon>
        <taxon>Proteaceae</taxon>
        <taxon>Protea</taxon>
    </lineage>
</organism>
<sequence>MHQFSNLHGWSLCSQPRCIFKAIIFCNELNLLEIKWHELMPYVSQFIILKSKTTFTGIPKPLFFTENRSHFEFAEGKIVHGVFPDRIAKPGSHENPFNLESQHCGSMNVLICQADISNGDFLIIYCNGVNESPQKMHLEPRHYMYSFEFLVDFSSRRPKVYIYNPWTKYGHYRHLILYFLMQDGIVVFVSDIFKNLYLKYSHADRRIQNIICTGDDLFDMLPKEYNFQELIKKLGPIQKSTFAFQLPAYLVDNANRFRFLLRGNCLRISNTMR</sequence>
<dbReference type="InterPro" id="IPR006813">
    <property type="entry name" value="Glyco_trans_17"/>
</dbReference>
<dbReference type="AlphaFoldDB" id="A0A9Q0JS23"/>
<evidence type="ECO:0000313" key="2">
    <source>
        <dbReference type="Proteomes" id="UP001141806"/>
    </source>
</evidence>
<evidence type="ECO:0000313" key="1">
    <source>
        <dbReference type="EMBL" id="KAJ4945366.1"/>
    </source>
</evidence>
<dbReference type="GO" id="GO:0016020">
    <property type="term" value="C:membrane"/>
    <property type="evidence" value="ECO:0007669"/>
    <property type="project" value="InterPro"/>
</dbReference>